<gene>
    <name evidence="3" type="primary">soxY</name>
    <name evidence="3" type="ORF">LP43_0791</name>
</gene>
<sequence>MTHQPDNNRRKLIKGAISASTLAMVAASGLLLPKRVLAHWPSDAFTAATVEDALLALVGDAEVVDDKLVSFKVGAPPSYAVNGASVPVEVRSSLQNIERIAILVDKNPNPLAMSLEMTPDIALPFKSMIKVAEDSEVIAVIRADGKLYRTSRKIEVDIGGCA</sequence>
<dbReference type="InterPro" id="IPR032711">
    <property type="entry name" value="SoxY"/>
</dbReference>
<dbReference type="InterPro" id="IPR016568">
    <property type="entry name" value="Sulphur_oxidation_SoxY"/>
</dbReference>
<dbReference type="InterPro" id="IPR006311">
    <property type="entry name" value="TAT_signal"/>
</dbReference>
<dbReference type="STRING" id="392484.LP43_0791"/>
<protein>
    <submittedName>
        <fullName evidence="3">Sulfur oxidation protein SoxY</fullName>
    </submittedName>
</protein>
<organism evidence="3 4">
    <name type="scientific">Methylophaga thiooxydans</name>
    <dbReference type="NCBI Taxonomy" id="392484"/>
    <lineage>
        <taxon>Bacteria</taxon>
        <taxon>Pseudomonadati</taxon>
        <taxon>Pseudomonadota</taxon>
        <taxon>Gammaproteobacteria</taxon>
        <taxon>Thiotrichales</taxon>
        <taxon>Piscirickettsiaceae</taxon>
        <taxon>Methylophaga</taxon>
    </lineage>
</organism>
<dbReference type="PROSITE" id="PS51318">
    <property type="entry name" value="TAT"/>
    <property type="match status" value="1"/>
</dbReference>
<reference evidence="3 4" key="1">
    <citation type="submission" date="2014-09" db="EMBL/GenBank/DDBJ databases">
        <authorList>
            <person name="Grob C."/>
            <person name="Taubert M."/>
            <person name="Howat A.M."/>
            <person name="Burns O.J."/>
            <person name="Dixon J.L."/>
            <person name="Chen Y."/>
            <person name="Murrell J.C."/>
        </authorList>
    </citation>
    <scope>NUCLEOTIDE SEQUENCE [LARGE SCALE GENOMIC DNA]</scope>
    <source>
        <strain evidence="3">L4</strain>
    </source>
</reference>
<dbReference type="Proteomes" id="UP000029999">
    <property type="component" value="Unassembled WGS sequence"/>
</dbReference>
<feature type="domain" description="Ig-like SoxY" evidence="2">
    <location>
        <begin position="56"/>
        <end position="161"/>
    </location>
</feature>
<proteinExistence type="predicted"/>
<evidence type="ECO:0000259" key="2">
    <source>
        <dbReference type="Pfam" id="PF13501"/>
    </source>
</evidence>
<feature type="transmembrane region" description="Helical" evidence="1">
    <location>
        <begin position="12"/>
        <end position="32"/>
    </location>
</feature>
<name>A0A0A0BHP1_9GAMM</name>
<keyword evidence="1" id="KW-1133">Transmembrane helix</keyword>
<comment type="caution">
    <text evidence="3">The sequence shown here is derived from an EMBL/GenBank/DDBJ whole genome shotgun (WGS) entry which is preliminary data.</text>
</comment>
<dbReference type="EMBL" id="JRQD01000002">
    <property type="protein sequence ID" value="KGM07182.1"/>
    <property type="molecule type" value="Genomic_DNA"/>
</dbReference>
<dbReference type="AlphaFoldDB" id="A0A0A0BHP1"/>
<dbReference type="RefSeq" id="WP_036312306.1">
    <property type="nucleotide sequence ID" value="NZ_JRQD01000002.1"/>
</dbReference>
<evidence type="ECO:0000256" key="1">
    <source>
        <dbReference type="SAM" id="Phobius"/>
    </source>
</evidence>
<evidence type="ECO:0000313" key="4">
    <source>
        <dbReference type="Proteomes" id="UP000029999"/>
    </source>
</evidence>
<keyword evidence="1" id="KW-0472">Membrane</keyword>
<dbReference type="PIRSF" id="PIRSF010312">
    <property type="entry name" value="Sulphur_oxidation_SoxY"/>
    <property type="match status" value="1"/>
</dbReference>
<evidence type="ECO:0000313" key="3">
    <source>
        <dbReference type="EMBL" id="KGM07182.1"/>
    </source>
</evidence>
<accession>A0A0A0BHP1</accession>
<dbReference type="Gene3D" id="2.60.40.2470">
    <property type="entry name" value="SoxY domain"/>
    <property type="match status" value="1"/>
</dbReference>
<keyword evidence="1" id="KW-0812">Transmembrane</keyword>
<dbReference type="Pfam" id="PF13501">
    <property type="entry name" value="SoxY"/>
    <property type="match status" value="1"/>
</dbReference>
<dbReference type="InterPro" id="IPR038162">
    <property type="entry name" value="SoxY_sf"/>
</dbReference>